<organism evidence="6 7">
    <name type="scientific">Oricola thermophila</name>
    <dbReference type="NCBI Taxonomy" id="2742145"/>
    <lineage>
        <taxon>Bacteria</taxon>
        <taxon>Pseudomonadati</taxon>
        <taxon>Pseudomonadota</taxon>
        <taxon>Alphaproteobacteria</taxon>
        <taxon>Hyphomicrobiales</taxon>
        <taxon>Ahrensiaceae</taxon>
        <taxon>Oricola</taxon>
    </lineage>
</organism>
<keyword evidence="4 5" id="KW-0472">Membrane</keyword>
<dbReference type="Proteomes" id="UP000509367">
    <property type="component" value="Chromosome"/>
</dbReference>
<reference evidence="6 7" key="1">
    <citation type="submission" date="2020-06" db="EMBL/GenBank/DDBJ databases">
        <title>Oricola thermophila sp. nov. isolated from a tidal sediments.</title>
        <authorList>
            <person name="Kwon K.K."/>
            <person name="Yang S.-H."/>
            <person name="Park M.-J."/>
        </authorList>
    </citation>
    <scope>NUCLEOTIDE SEQUENCE [LARGE SCALE GENOMIC DNA]</scope>
    <source>
        <strain evidence="6 7">MEBiC13590</strain>
    </source>
</reference>
<evidence type="ECO:0000313" key="6">
    <source>
        <dbReference type="EMBL" id="QKV18950.1"/>
    </source>
</evidence>
<keyword evidence="7" id="KW-1185">Reference proteome</keyword>
<dbReference type="Pfam" id="PF01124">
    <property type="entry name" value="MAPEG"/>
    <property type="match status" value="1"/>
</dbReference>
<accession>A0A6N1VDG9</accession>
<name>A0A6N1VDG9_9HYPH</name>
<protein>
    <submittedName>
        <fullName evidence="6">MAPEG family protein</fullName>
    </submittedName>
</protein>
<sequence length="138" mass="15467">MQSNAIFWPVIVQVVLSLAMYLVMSARRIAAVKAGQAKPRDFAIPRDPEMSATAARNVSNQFELPVLFYVACLAFHQVGIVDFAALVLAWLFVAARLAHAWVHVTSNIVILRRRVFIVGYLVVALLWLWFALRLALFG</sequence>
<dbReference type="KEGG" id="orm:HTY61_11050"/>
<evidence type="ECO:0000313" key="7">
    <source>
        <dbReference type="Proteomes" id="UP000509367"/>
    </source>
</evidence>
<evidence type="ECO:0000256" key="4">
    <source>
        <dbReference type="ARBA" id="ARBA00023136"/>
    </source>
</evidence>
<dbReference type="InterPro" id="IPR023352">
    <property type="entry name" value="MAPEG-like_dom_sf"/>
</dbReference>
<feature type="transmembrane region" description="Helical" evidence="5">
    <location>
        <begin position="6"/>
        <end position="24"/>
    </location>
</feature>
<feature type="transmembrane region" description="Helical" evidence="5">
    <location>
        <begin position="115"/>
        <end position="136"/>
    </location>
</feature>
<dbReference type="Gene3D" id="1.20.120.550">
    <property type="entry name" value="Membrane associated eicosanoid/glutathione metabolism-like domain"/>
    <property type="match status" value="1"/>
</dbReference>
<keyword evidence="3 5" id="KW-1133">Transmembrane helix</keyword>
<proteinExistence type="predicted"/>
<dbReference type="AlphaFoldDB" id="A0A6N1VDG9"/>
<keyword evidence="2 5" id="KW-0812">Transmembrane</keyword>
<evidence type="ECO:0000256" key="2">
    <source>
        <dbReference type="ARBA" id="ARBA00022692"/>
    </source>
</evidence>
<dbReference type="InterPro" id="IPR001129">
    <property type="entry name" value="Membr-assoc_MAPEG"/>
</dbReference>
<evidence type="ECO:0000256" key="5">
    <source>
        <dbReference type="SAM" id="Phobius"/>
    </source>
</evidence>
<feature type="transmembrane region" description="Helical" evidence="5">
    <location>
        <begin position="66"/>
        <end position="95"/>
    </location>
</feature>
<dbReference type="RefSeq" id="WP_175276842.1">
    <property type="nucleotide sequence ID" value="NZ_CP054836.1"/>
</dbReference>
<dbReference type="GO" id="GO:0016020">
    <property type="term" value="C:membrane"/>
    <property type="evidence" value="ECO:0007669"/>
    <property type="project" value="UniProtKB-SubCell"/>
</dbReference>
<evidence type="ECO:0000256" key="3">
    <source>
        <dbReference type="ARBA" id="ARBA00022989"/>
    </source>
</evidence>
<comment type="subcellular location">
    <subcellularLocation>
        <location evidence="1">Membrane</location>
    </subcellularLocation>
</comment>
<evidence type="ECO:0000256" key="1">
    <source>
        <dbReference type="ARBA" id="ARBA00004370"/>
    </source>
</evidence>
<dbReference type="SUPFAM" id="SSF161084">
    <property type="entry name" value="MAPEG domain-like"/>
    <property type="match status" value="1"/>
</dbReference>
<gene>
    <name evidence="6" type="ORF">HTY61_11050</name>
</gene>
<dbReference type="EMBL" id="CP054836">
    <property type="protein sequence ID" value="QKV18950.1"/>
    <property type="molecule type" value="Genomic_DNA"/>
</dbReference>